<keyword evidence="2 6" id="KW-0238">DNA-binding</keyword>
<name>A0A1D8PA27_9FLAO</name>
<evidence type="ECO:0000256" key="1">
    <source>
        <dbReference type="ARBA" id="ARBA00022553"/>
    </source>
</evidence>
<dbReference type="GO" id="GO:0000160">
    <property type="term" value="P:phosphorelay signal transduction system"/>
    <property type="evidence" value="ECO:0007669"/>
    <property type="project" value="InterPro"/>
</dbReference>
<dbReference type="Pfam" id="PF00072">
    <property type="entry name" value="Response_reg"/>
    <property type="match status" value="1"/>
</dbReference>
<evidence type="ECO:0000259" key="4">
    <source>
        <dbReference type="PROSITE" id="PS50043"/>
    </source>
</evidence>
<dbReference type="PRINTS" id="PR00038">
    <property type="entry name" value="HTHLUXR"/>
</dbReference>
<dbReference type="SMART" id="SM00448">
    <property type="entry name" value="REC"/>
    <property type="match status" value="1"/>
</dbReference>
<protein>
    <submittedName>
        <fullName evidence="6">DNA-binding response regulator</fullName>
    </submittedName>
</protein>
<gene>
    <name evidence="6" type="ORF">LPB138_12430</name>
</gene>
<dbReference type="CDD" id="cd06170">
    <property type="entry name" value="LuxR_C_like"/>
    <property type="match status" value="1"/>
</dbReference>
<dbReference type="SUPFAM" id="SSF52172">
    <property type="entry name" value="CheY-like"/>
    <property type="match status" value="1"/>
</dbReference>
<feature type="domain" description="Response regulatory" evidence="5">
    <location>
        <begin position="5"/>
        <end position="120"/>
    </location>
</feature>
<dbReference type="Proteomes" id="UP000176050">
    <property type="component" value="Chromosome"/>
</dbReference>
<reference evidence="6 7" key="1">
    <citation type="submission" date="2016-10" db="EMBL/GenBank/DDBJ databases">
        <title>Lutibacter sp. LPB0138, isolated from marine gastropod.</title>
        <authorList>
            <person name="Kim E."/>
            <person name="Yi H."/>
        </authorList>
    </citation>
    <scope>NUCLEOTIDE SEQUENCE [LARGE SCALE GENOMIC DNA]</scope>
    <source>
        <strain evidence="6 7">LPB0138</strain>
    </source>
</reference>
<dbReference type="PANTHER" id="PTHR43214">
    <property type="entry name" value="TWO-COMPONENT RESPONSE REGULATOR"/>
    <property type="match status" value="1"/>
</dbReference>
<accession>A0A1D8PA27</accession>
<dbReference type="AlphaFoldDB" id="A0A1D8PA27"/>
<dbReference type="InterPro" id="IPR000792">
    <property type="entry name" value="Tscrpt_reg_LuxR_C"/>
</dbReference>
<evidence type="ECO:0000313" key="6">
    <source>
        <dbReference type="EMBL" id="AOW21437.1"/>
    </source>
</evidence>
<sequence>MIKPTIVIADDHPLLLAGLKSFLLNKNYNIVAEAEDGITAYNNIVKYNPDIAILDIKMPKMSGIEIARMCKKNNISTKIIIITLYKEKSLYTEAQKLNISGYIFKEFALSEIEDCIKHIITNGHYFSPKIAEYLKIDVDSDNKIEKLTKSERKILQLISESYTTNEISERLFISSKTVEKHRTNISKKLELNGKTNSLLIWAKENKKLI</sequence>
<dbReference type="Gene3D" id="3.40.50.2300">
    <property type="match status" value="1"/>
</dbReference>
<dbReference type="InterPro" id="IPR058245">
    <property type="entry name" value="NreC/VraR/RcsB-like_REC"/>
</dbReference>
<dbReference type="GO" id="GO:0006355">
    <property type="term" value="P:regulation of DNA-templated transcription"/>
    <property type="evidence" value="ECO:0007669"/>
    <property type="project" value="InterPro"/>
</dbReference>
<evidence type="ECO:0000259" key="5">
    <source>
        <dbReference type="PROSITE" id="PS50110"/>
    </source>
</evidence>
<dbReference type="InterPro" id="IPR039420">
    <property type="entry name" value="WalR-like"/>
</dbReference>
<feature type="modified residue" description="4-aspartylphosphate" evidence="3">
    <location>
        <position position="55"/>
    </location>
</feature>
<keyword evidence="7" id="KW-1185">Reference proteome</keyword>
<dbReference type="GO" id="GO:0003677">
    <property type="term" value="F:DNA binding"/>
    <property type="evidence" value="ECO:0007669"/>
    <property type="project" value="UniProtKB-KW"/>
</dbReference>
<feature type="domain" description="HTH luxR-type" evidence="4">
    <location>
        <begin position="140"/>
        <end position="206"/>
    </location>
</feature>
<dbReference type="InterPro" id="IPR011006">
    <property type="entry name" value="CheY-like_superfamily"/>
</dbReference>
<evidence type="ECO:0000256" key="3">
    <source>
        <dbReference type="PROSITE-ProRule" id="PRU00169"/>
    </source>
</evidence>
<dbReference type="SMART" id="SM00421">
    <property type="entry name" value="HTH_LUXR"/>
    <property type="match status" value="1"/>
</dbReference>
<dbReference type="PROSITE" id="PS50043">
    <property type="entry name" value="HTH_LUXR_2"/>
    <property type="match status" value="1"/>
</dbReference>
<organism evidence="6 7">
    <name type="scientific">Urechidicola croceus</name>
    <dbReference type="NCBI Taxonomy" id="1850246"/>
    <lineage>
        <taxon>Bacteria</taxon>
        <taxon>Pseudomonadati</taxon>
        <taxon>Bacteroidota</taxon>
        <taxon>Flavobacteriia</taxon>
        <taxon>Flavobacteriales</taxon>
        <taxon>Flavobacteriaceae</taxon>
        <taxon>Urechidicola</taxon>
    </lineage>
</organism>
<evidence type="ECO:0000313" key="7">
    <source>
        <dbReference type="Proteomes" id="UP000176050"/>
    </source>
</evidence>
<dbReference type="EMBL" id="CP017478">
    <property type="protein sequence ID" value="AOW21437.1"/>
    <property type="molecule type" value="Genomic_DNA"/>
</dbReference>
<dbReference type="InterPro" id="IPR001789">
    <property type="entry name" value="Sig_transdc_resp-reg_receiver"/>
</dbReference>
<dbReference type="Pfam" id="PF00196">
    <property type="entry name" value="GerE"/>
    <property type="match status" value="1"/>
</dbReference>
<dbReference type="SUPFAM" id="SSF46894">
    <property type="entry name" value="C-terminal effector domain of the bipartite response regulators"/>
    <property type="match status" value="1"/>
</dbReference>
<proteinExistence type="predicted"/>
<keyword evidence="1 3" id="KW-0597">Phosphoprotein</keyword>
<evidence type="ECO:0000256" key="2">
    <source>
        <dbReference type="ARBA" id="ARBA00023125"/>
    </source>
</evidence>
<dbReference type="RefSeq" id="WP_070237597.1">
    <property type="nucleotide sequence ID" value="NZ_CP017478.1"/>
</dbReference>
<dbReference type="PROSITE" id="PS50110">
    <property type="entry name" value="RESPONSE_REGULATORY"/>
    <property type="match status" value="1"/>
</dbReference>
<dbReference type="CDD" id="cd17535">
    <property type="entry name" value="REC_NarL-like"/>
    <property type="match status" value="1"/>
</dbReference>
<dbReference type="InterPro" id="IPR016032">
    <property type="entry name" value="Sig_transdc_resp-reg_C-effctor"/>
</dbReference>
<dbReference type="KEGG" id="lul:LPB138_12430"/>
<dbReference type="STRING" id="1850246.LPB138_12430"/>